<organism evidence="1 2">
    <name type="scientific">Portunus trituberculatus</name>
    <name type="common">Swimming crab</name>
    <name type="synonym">Neptunus trituberculatus</name>
    <dbReference type="NCBI Taxonomy" id="210409"/>
    <lineage>
        <taxon>Eukaryota</taxon>
        <taxon>Metazoa</taxon>
        <taxon>Ecdysozoa</taxon>
        <taxon>Arthropoda</taxon>
        <taxon>Crustacea</taxon>
        <taxon>Multicrustacea</taxon>
        <taxon>Malacostraca</taxon>
        <taxon>Eumalacostraca</taxon>
        <taxon>Eucarida</taxon>
        <taxon>Decapoda</taxon>
        <taxon>Pleocyemata</taxon>
        <taxon>Brachyura</taxon>
        <taxon>Eubrachyura</taxon>
        <taxon>Portunoidea</taxon>
        <taxon>Portunidae</taxon>
        <taxon>Portuninae</taxon>
        <taxon>Portunus</taxon>
    </lineage>
</organism>
<comment type="caution">
    <text evidence="1">The sequence shown here is derived from an EMBL/GenBank/DDBJ whole genome shotgun (WGS) entry which is preliminary data.</text>
</comment>
<evidence type="ECO:0000313" key="1">
    <source>
        <dbReference type="EMBL" id="MPC87412.1"/>
    </source>
</evidence>
<dbReference type="AlphaFoldDB" id="A0A5B7IU38"/>
<sequence length="185" mass="18839">MLAAGSVGPRCFKSRFSVTFTAPASLSISVVFTVTTGSSARHRGCRPAVPFTSSCSRDTSPHSAAREWRECGAPDRVSPNNAKQGDGAVVAAPPHVVQRYSLGGPQPRVAAGGWSAPQPAEVALPGTANAVLASQGAGPPPVPSATPQGVLRAAPARTVVLLPAAACRPGCWGRCVLIKAKVVVR</sequence>
<dbReference type="EMBL" id="VSRR010074439">
    <property type="protein sequence ID" value="MPC87412.1"/>
    <property type="molecule type" value="Genomic_DNA"/>
</dbReference>
<gene>
    <name evidence="1" type="ORF">E2C01_082274</name>
</gene>
<name>A0A5B7IU38_PORTR</name>
<keyword evidence="2" id="KW-1185">Reference proteome</keyword>
<proteinExistence type="predicted"/>
<reference evidence="1 2" key="1">
    <citation type="submission" date="2019-05" db="EMBL/GenBank/DDBJ databases">
        <title>Another draft genome of Portunus trituberculatus and its Hox gene families provides insights of decapod evolution.</title>
        <authorList>
            <person name="Jeong J.-H."/>
            <person name="Song I."/>
            <person name="Kim S."/>
            <person name="Choi T."/>
            <person name="Kim D."/>
            <person name="Ryu S."/>
            <person name="Kim W."/>
        </authorList>
    </citation>
    <scope>NUCLEOTIDE SEQUENCE [LARGE SCALE GENOMIC DNA]</scope>
    <source>
        <tissue evidence="1">Muscle</tissue>
    </source>
</reference>
<protein>
    <submittedName>
        <fullName evidence="1">Uncharacterized protein</fullName>
    </submittedName>
</protein>
<evidence type="ECO:0000313" key="2">
    <source>
        <dbReference type="Proteomes" id="UP000324222"/>
    </source>
</evidence>
<accession>A0A5B7IU38</accession>
<dbReference type="Proteomes" id="UP000324222">
    <property type="component" value="Unassembled WGS sequence"/>
</dbReference>